<evidence type="ECO:0000313" key="5">
    <source>
        <dbReference type="Proteomes" id="UP001163203"/>
    </source>
</evidence>
<evidence type="ECO:0000313" key="4">
    <source>
        <dbReference type="EMBL" id="WAL65764.1"/>
    </source>
</evidence>
<dbReference type="Gene3D" id="1.10.287.1060">
    <property type="entry name" value="ESAT-6-like"/>
    <property type="match status" value="1"/>
</dbReference>
<dbReference type="RefSeq" id="WP_268755906.1">
    <property type="nucleotide sequence ID" value="NZ_CP113836.1"/>
</dbReference>
<organism evidence="4 5">
    <name type="scientific">Amycolatopsis cynarae</name>
    <dbReference type="NCBI Taxonomy" id="2995223"/>
    <lineage>
        <taxon>Bacteria</taxon>
        <taxon>Bacillati</taxon>
        <taxon>Actinomycetota</taxon>
        <taxon>Actinomycetes</taxon>
        <taxon>Pseudonocardiales</taxon>
        <taxon>Pseudonocardiaceae</taxon>
        <taxon>Amycolatopsis</taxon>
    </lineage>
</organism>
<gene>
    <name evidence="4" type="ORF">ORV05_33700</name>
</gene>
<dbReference type="InterPro" id="IPR036689">
    <property type="entry name" value="ESAT-6-like_sf"/>
</dbReference>
<dbReference type="SUPFAM" id="SSF53955">
    <property type="entry name" value="Lysozyme-like"/>
    <property type="match status" value="1"/>
</dbReference>
<evidence type="ECO:0000256" key="1">
    <source>
        <dbReference type="SAM" id="Coils"/>
    </source>
</evidence>
<dbReference type="EMBL" id="CP113836">
    <property type="protein sequence ID" value="WAL65764.1"/>
    <property type="molecule type" value="Genomic_DNA"/>
</dbReference>
<dbReference type="Proteomes" id="UP001163203">
    <property type="component" value="Chromosome"/>
</dbReference>
<feature type="coiled-coil region" evidence="1">
    <location>
        <begin position="88"/>
        <end position="144"/>
    </location>
</feature>
<accession>A0ABY7B0F5</accession>
<keyword evidence="5" id="KW-1185">Reference proteome</keyword>
<name>A0ABY7B0F5_9PSEU</name>
<dbReference type="InterPro" id="IPR023346">
    <property type="entry name" value="Lysozyme-like_dom_sf"/>
</dbReference>
<dbReference type="Pfam" id="PF01464">
    <property type="entry name" value="SLT"/>
    <property type="match status" value="1"/>
</dbReference>
<dbReference type="SUPFAM" id="SSF140453">
    <property type="entry name" value="EsxAB dimer-like"/>
    <property type="match status" value="1"/>
</dbReference>
<sequence length="382" mass="39768">MSATAEFPPNWPDVEAKTKQVENVRPSTIQGVADQFRQASKDSADHTVALRNATAALGGGTWSGPQADAFFDYVKKIGDAGQKVNDHLDEVANELGNLQAFLDRTQKEVQQLHDDAHNKIDAANRQAQSAADAAQAQIDAVNAHRDGATMPAQTPEAIIAQNLQNTTAIADDAKSQIESKLNAANQEIQRVMQLVQKDVDGGYSSVPPLGTAPAAMQSTGGLYGGGGGGGGSHHGGGGGYGGGGDGGGGGGMGSSGGPPTTQPPGNVRQWIEEAIKEMQAQGIPVTDADIDKIWTIIEKESGGNPNAINLWDSNAKAGHPSKGLMQCIDSTFNSYKLPGHDNIYNPVDNIIAGVRYTLSRYGSFANHPGLKSMAHGGGYVGY</sequence>
<keyword evidence="1" id="KW-0175">Coiled coil</keyword>
<dbReference type="InterPro" id="IPR008258">
    <property type="entry name" value="Transglycosylase_SLT_dom_1"/>
</dbReference>
<proteinExistence type="predicted"/>
<feature type="domain" description="Transglycosylase SLT" evidence="3">
    <location>
        <begin position="293"/>
        <end position="371"/>
    </location>
</feature>
<evidence type="ECO:0000259" key="3">
    <source>
        <dbReference type="Pfam" id="PF01464"/>
    </source>
</evidence>
<protein>
    <submittedName>
        <fullName evidence="4">Transglycosylase SLT domain-containing protein</fullName>
    </submittedName>
</protein>
<dbReference type="Pfam" id="PF06013">
    <property type="entry name" value="WXG100"/>
    <property type="match status" value="1"/>
</dbReference>
<reference evidence="4" key="1">
    <citation type="submission" date="2022-11" db="EMBL/GenBank/DDBJ databases">
        <authorList>
            <person name="Mo P."/>
        </authorList>
    </citation>
    <scope>NUCLEOTIDE SEQUENCE</scope>
    <source>
        <strain evidence="4">HUAS 11-8</strain>
    </source>
</reference>
<dbReference type="CDD" id="cd13402">
    <property type="entry name" value="LT_TF-like"/>
    <property type="match status" value="1"/>
</dbReference>
<dbReference type="Gene3D" id="1.10.530.10">
    <property type="match status" value="1"/>
</dbReference>
<feature type="region of interest" description="Disordered" evidence="2">
    <location>
        <begin position="226"/>
        <end position="266"/>
    </location>
</feature>
<dbReference type="InterPro" id="IPR010310">
    <property type="entry name" value="T7SS_ESAT-6-like"/>
</dbReference>
<evidence type="ECO:0000256" key="2">
    <source>
        <dbReference type="SAM" id="MobiDB-lite"/>
    </source>
</evidence>
<feature type="compositionally biased region" description="Gly residues" evidence="2">
    <location>
        <begin position="226"/>
        <end position="256"/>
    </location>
</feature>